<feature type="transmembrane region" description="Helical" evidence="1">
    <location>
        <begin position="51"/>
        <end position="69"/>
    </location>
</feature>
<dbReference type="Pfam" id="PF13687">
    <property type="entry name" value="DUF4153"/>
    <property type="match status" value="1"/>
</dbReference>
<evidence type="ECO:0000256" key="1">
    <source>
        <dbReference type="SAM" id="Phobius"/>
    </source>
</evidence>
<feature type="non-terminal residue" evidence="2">
    <location>
        <position position="1"/>
    </location>
</feature>
<evidence type="ECO:0000313" key="2">
    <source>
        <dbReference type="EMBL" id="GAJ11141.1"/>
    </source>
</evidence>
<protein>
    <submittedName>
        <fullName evidence="2">Uncharacterized protein</fullName>
    </submittedName>
</protein>
<feature type="transmembrane region" description="Helical" evidence="1">
    <location>
        <begin position="24"/>
        <end position="44"/>
    </location>
</feature>
<comment type="caution">
    <text evidence="2">The sequence shown here is derived from an EMBL/GenBank/DDBJ whole genome shotgun (WGS) entry which is preliminary data.</text>
</comment>
<organism evidence="2">
    <name type="scientific">marine sediment metagenome</name>
    <dbReference type="NCBI Taxonomy" id="412755"/>
    <lineage>
        <taxon>unclassified sequences</taxon>
        <taxon>metagenomes</taxon>
        <taxon>ecological metagenomes</taxon>
    </lineage>
</organism>
<dbReference type="EMBL" id="BARW01034881">
    <property type="protein sequence ID" value="GAJ11141.1"/>
    <property type="molecule type" value="Genomic_DNA"/>
</dbReference>
<dbReference type="InterPro" id="IPR025291">
    <property type="entry name" value="DUF4153"/>
</dbReference>
<sequence>VILASALQRLCLYEAAYGYTQLRLYSHVFMVWLAVAFVWFLVTLWRWPDRFAIGAFVAALGFLVTLNAINPDAFIAGHNLARYGATGKLDAHYLTRMSEDAVPVLVLAIDQVTGDEREVLSGHLRYRLKRMEASARWRNWPSFHLARQRAYDLLAKNRARMERATSLTAE</sequence>
<proteinExistence type="predicted"/>
<accession>X1VC13</accession>
<keyword evidence="1" id="KW-0812">Transmembrane</keyword>
<keyword evidence="1" id="KW-1133">Transmembrane helix</keyword>
<reference evidence="2" key="1">
    <citation type="journal article" date="2014" name="Front. Microbiol.">
        <title>High frequency of phylogenetically diverse reductive dehalogenase-homologous genes in deep subseafloor sedimentary metagenomes.</title>
        <authorList>
            <person name="Kawai M."/>
            <person name="Futagami T."/>
            <person name="Toyoda A."/>
            <person name="Takaki Y."/>
            <person name="Nishi S."/>
            <person name="Hori S."/>
            <person name="Arai W."/>
            <person name="Tsubouchi T."/>
            <person name="Morono Y."/>
            <person name="Uchiyama I."/>
            <person name="Ito T."/>
            <person name="Fujiyama A."/>
            <person name="Inagaki F."/>
            <person name="Takami H."/>
        </authorList>
    </citation>
    <scope>NUCLEOTIDE SEQUENCE</scope>
    <source>
        <strain evidence="2">Expedition CK06-06</strain>
    </source>
</reference>
<keyword evidence="1" id="KW-0472">Membrane</keyword>
<gene>
    <name evidence="2" type="ORF">S12H4_54547</name>
</gene>
<dbReference type="AlphaFoldDB" id="X1VC13"/>
<name>X1VC13_9ZZZZ</name>